<proteinExistence type="predicted"/>
<reference evidence="2 3" key="1">
    <citation type="submission" date="2019-09" db="EMBL/GenBank/DDBJ databases">
        <title>Arenimonas chukotkensis sp. nov., a bacterium isolated from Chukotka hot spring, Arctic region, Russia.</title>
        <authorList>
            <person name="Zayulina K.S."/>
            <person name="Prokofeva M.I."/>
            <person name="Elcheninov A.G."/>
            <person name="Novikov A."/>
            <person name="Kochetkova T.V."/>
            <person name="Kublanov I.V."/>
        </authorList>
    </citation>
    <scope>NUCLEOTIDE SEQUENCE [LARGE SCALE GENOMIC DNA]</scope>
    <source>
        <strain evidence="2 3">3729k</strain>
    </source>
</reference>
<dbReference type="RefSeq" id="WP_149860262.1">
    <property type="nucleotide sequence ID" value="NZ_VUOD01000003.1"/>
</dbReference>
<keyword evidence="3" id="KW-1185">Reference proteome</keyword>
<sequence>MQDDMHTHRRRDDTDDAKGHRLEAAAESTFAKLLNRFVMPILFGVVAFFVSDTLKDIRSGQEAQGQAITELKTEFRVLTTRLDEVVIRQVNANSGQLVNHEQRLQALEREARTR</sequence>
<organism evidence="2 3">
    <name type="scientific">Arenimonas fontis</name>
    <dbReference type="NCBI Taxonomy" id="2608255"/>
    <lineage>
        <taxon>Bacteria</taxon>
        <taxon>Pseudomonadati</taxon>
        <taxon>Pseudomonadota</taxon>
        <taxon>Gammaproteobacteria</taxon>
        <taxon>Lysobacterales</taxon>
        <taxon>Lysobacteraceae</taxon>
        <taxon>Arenimonas</taxon>
    </lineage>
</organism>
<evidence type="ECO:0000256" key="1">
    <source>
        <dbReference type="SAM" id="MobiDB-lite"/>
    </source>
</evidence>
<comment type="caution">
    <text evidence="2">The sequence shown here is derived from an EMBL/GenBank/DDBJ whole genome shotgun (WGS) entry which is preliminary data.</text>
</comment>
<protein>
    <submittedName>
        <fullName evidence="2">Uncharacterized protein</fullName>
    </submittedName>
</protein>
<reference evidence="2 3" key="2">
    <citation type="submission" date="2019-09" db="EMBL/GenBank/DDBJ databases">
        <authorList>
            <person name="Mazur A."/>
        </authorList>
    </citation>
    <scope>NUCLEOTIDE SEQUENCE [LARGE SCALE GENOMIC DNA]</scope>
    <source>
        <strain evidence="2 3">3729k</strain>
    </source>
</reference>
<dbReference type="AlphaFoldDB" id="A0A5B2ZBZ4"/>
<evidence type="ECO:0000313" key="3">
    <source>
        <dbReference type="Proteomes" id="UP000322165"/>
    </source>
</evidence>
<gene>
    <name evidence="2" type="ORF">F0415_05850</name>
</gene>
<accession>A0A5B2ZBZ4</accession>
<evidence type="ECO:0000313" key="2">
    <source>
        <dbReference type="EMBL" id="KAA2285435.1"/>
    </source>
</evidence>
<dbReference type="EMBL" id="VUOD01000003">
    <property type="protein sequence ID" value="KAA2285435.1"/>
    <property type="molecule type" value="Genomic_DNA"/>
</dbReference>
<dbReference type="Proteomes" id="UP000322165">
    <property type="component" value="Unassembled WGS sequence"/>
</dbReference>
<feature type="region of interest" description="Disordered" evidence="1">
    <location>
        <begin position="1"/>
        <end position="20"/>
    </location>
</feature>
<name>A0A5B2ZBZ4_9GAMM</name>